<accession>A0A0A2JJ15</accession>
<comment type="caution">
    <text evidence="5">The sequence shown here is derived from an EMBL/GenBank/DDBJ whole genome shotgun (WGS) entry which is preliminary data.</text>
</comment>
<feature type="transmembrane region" description="Helical" evidence="3">
    <location>
        <begin position="48"/>
        <end position="71"/>
    </location>
</feature>
<feature type="region of interest" description="Disordered" evidence="2">
    <location>
        <begin position="563"/>
        <end position="605"/>
    </location>
</feature>
<reference evidence="5 6" key="1">
    <citation type="journal article" date="2015" name="Mol. Plant Microbe Interact.">
        <title>Genome, transcriptome, and functional analyses of Penicillium expansum provide new insights into secondary metabolism and pathogenicity.</title>
        <authorList>
            <person name="Ballester A.R."/>
            <person name="Marcet-Houben M."/>
            <person name="Levin E."/>
            <person name="Sela N."/>
            <person name="Selma-Lazaro C."/>
            <person name="Carmona L."/>
            <person name="Wisniewski M."/>
            <person name="Droby S."/>
            <person name="Gonzalez-Candelas L."/>
            <person name="Gabaldon T."/>
        </authorList>
    </citation>
    <scope>NUCLEOTIDE SEQUENCE [LARGE SCALE GENOMIC DNA]</scope>
    <source>
        <strain evidence="5 6">MD-8</strain>
    </source>
</reference>
<dbReference type="PANTHER" id="PTHR43173:SF37">
    <property type="entry name" value="ABC1 FAMILY PROTEIN C10F6.14C"/>
    <property type="match status" value="1"/>
</dbReference>
<evidence type="ECO:0000313" key="6">
    <source>
        <dbReference type="Proteomes" id="UP000030143"/>
    </source>
</evidence>
<proteinExistence type="inferred from homology"/>
<gene>
    <name evidence="5" type="ORF">PEX2_030680</name>
</gene>
<evidence type="ECO:0000256" key="3">
    <source>
        <dbReference type="SAM" id="Phobius"/>
    </source>
</evidence>
<dbReference type="InterPro" id="IPR004147">
    <property type="entry name" value="ABC1_dom"/>
</dbReference>
<feature type="transmembrane region" description="Helical" evidence="3">
    <location>
        <begin position="21"/>
        <end position="42"/>
    </location>
</feature>
<comment type="similarity">
    <text evidence="1">Belongs to the protein kinase superfamily. ADCK protein kinase family.</text>
</comment>
<dbReference type="STRING" id="27334.A0A0A2JJ15"/>
<evidence type="ECO:0000256" key="2">
    <source>
        <dbReference type="SAM" id="MobiDB-lite"/>
    </source>
</evidence>
<keyword evidence="3" id="KW-0812">Transmembrane</keyword>
<keyword evidence="6" id="KW-1185">Reference proteome</keyword>
<dbReference type="EMBL" id="JQFZ01000195">
    <property type="protein sequence ID" value="KGO55364.1"/>
    <property type="molecule type" value="Genomic_DNA"/>
</dbReference>
<dbReference type="InterPro" id="IPR011009">
    <property type="entry name" value="Kinase-like_dom_sf"/>
</dbReference>
<dbReference type="VEuPathDB" id="FungiDB:PEXP_073380"/>
<evidence type="ECO:0000259" key="4">
    <source>
        <dbReference type="Pfam" id="PF03109"/>
    </source>
</evidence>
<evidence type="ECO:0000313" key="5">
    <source>
        <dbReference type="EMBL" id="KGO55364.1"/>
    </source>
</evidence>
<dbReference type="SUPFAM" id="SSF56112">
    <property type="entry name" value="Protein kinase-like (PK-like)"/>
    <property type="match status" value="1"/>
</dbReference>
<dbReference type="AlphaFoldDB" id="A0A0A2JJ15"/>
<dbReference type="GeneID" id="27675762"/>
<dbReference type="Proteomes" id="UP000030143">
    <property type="component" value="Unassembled WGS sequence"/>
</dbReference>
<dbReference type="InterPro" id="IPR051130">
    <property type="entry name" value="Mito_struct-func_regulator"/>
</dbReference>
<sequence length="870" mass="99153">MRGNHIHLSPETIKLHRKISVDLGLLFLILSSSLPHIMRFFLDRLLLVLVLLFSPVTALGTSCFKVVSALVSRPGYLFDKFQSEICDNGCQPTVPHWDLWTRNNTFVPAVRSLVQRMNVPHKEEALLKMGDDVALNIKESCGSMLGGGVHICSDSETLAGFGNCFKRNFLKASIKHLPSLIPMASDEACKEQLRFLESDELWDITIPQNMRDYAKVDWAVASPHLHMAHAIFLRSLRPTVIRPSIWRRYAHSSQFQPFVPPSPSSLGKPTEAKTYKRTIKWLRRIIYVSLATGVAYGIDSQFYASSLTRTARTFSLGLFVALDYKINFRPNPPLASSIAAVHARNAERLSDLLRHNGGLYLKMGQAIAMQSAILPPEFQHMFSRMFDDAPQNDWKDVEKVIREDFGKSPEEVFGVSFTGAPDKGVMERKARASASVAQVHWARLQDGREVAIKIQKREIVQQLAWDLWAFKVVTFIYSKVFDIPFYSLVPYISERLSLETDFVNEANNSENMAKLVAAEPRLRDRVYIPRVYRELSSKRVMTAEWIEGVRLWDKDAITRPWRGGWRQGSPGCHGTPLDQPETSSAEKNLRASRTKPERDSWRGRNNRGGLGLSLKDVMTTMVDLFSAQMFLWGYVHCDPHPGNIFIRRKPSGKAELVLIDHGLYIHMEPGFRHQYARFWKALLTFDNRTLSEIVKGWGINNPDFFASATLMRPYSGGDLSTQRSLQGLSKSERAERHYEMQQGMRRAIRNMLGDETKWPQELIFIGRNLRIVQGNNQFLGSPVNRVKISGIWASRALIESPDLPLAEKIRNIGRHFIFRMVLFSTDIFFYFTKVRQFLHLGGGMEDDIEAQMQTMAKDMGVELNHSVFEG</sequence>
<evidence type="ECO:0000256" key="1">
    <source>
        <dbReference type="ARBA" id="ARBA00009670"/>
    </source>
</evidence>
<protein>
    <recommendedName>
        <fullName evidence="4">ABC1 atypical kinase-like domain-containing protein</fullName>
    </recommendedName>
</protein>
<organism evidence="5 6">
    <name type="scientific">Penicillium expansum</name>
    <name type="common">Blue mold rot fungus</name>
    <dbReference type="NCBI Taxonomy" id="27334"/>
    <lineage>
        <taxon>Eukaryota</taxon>
        <taxon>Fungi</taxon>
        <taxon>Dikarya</taxon>
        <taxon>Ascomycota</taxon>
        <taxon>Pezizomycotina</taxon>
        <taxon>Eurotiomycetes</taxon>
        <taxon>Eurotiomycetidae</taxon>
        <taxon>Eurotiales</taxon>
        <taxon>Aspergillaceae</taxon>
        <taxon>Penicillium</taxon>
    </lineage>
</organism>
<dbReference type="Pfam" id="PF03109">
    <property type="entry name" value="ABC1"/>
    <property type="match status" value="1"/>
</dbReference>
<feature type="domain" description="ABC1 atypical kinase-like" evidence="4">
    <location>
        <begin position="385"/>
        <end position="692"/>
    </location>
</feature>
<keyword evidence="3" id="KW-0472">Membrane</keyword>
<dbReference type="CDD" id="cd13969">
    <property type="entry name" value="ADCK1-like"/>
    <property type="match status" value="1"/>
</dbReference>
<name>A0A0A2JJ15_PENEN</name>
<dbReference type="InterPro" id="IPR045307">
    <property type="entry name" value="ADCK1_dom"/>
</dbReference>
<keyword evidence="3" id="KW-1133">Transmembrane helix</keyword>
<dbReference type="RefSeq" id="XP_016597515.1">
    <property type="nucleotide sequence ID" value="XM_016740343.1"/>
</dbReference>
<dbReference type="PANTHER" id="PTHR43173">
    <property type="entry name" value="ABC1 FAMILY PROTEIN"/>
    <property type="match status" value="1"/>
</dbReference>
<dbReference type="HOGENOM" id="CLU_006533_2_4_1"/>